<keyword evidence="5" id="KW-1185">Reference proteome</keyword>
<reference evidence="4 5" key="1">
    <citation type="journal article" date="2024" name="Commun. Biol.">
        <title>Comparative genomic analysis of thermophilic fungi reveals convergent evolutionary adaptations and gene losses.</title>
        <authorList>
            <person name="Steindorff A.S."/>
            <person name="Aguilar-Pontes M.V."/>
            <person name="Robinson A.J."/>
            <person name="Andreopoulos B."/>
            <person name="LaButti K."/>
            <person name="Kuo A."/>
            <person name="Mondo S."/>
            <person name="Riley R."/>
            <person name="Otillar R."/>
            <person name="Haridas S."/>
            <person name="Lipzen A."/>
            <person name="Grimwood J."/>
            <person name="Schmutz J."/>
            <person name="Clum A."/>
            <person name="Reid I.D."/>
            <person name="Moisan M.C."/>
            <person name="Butler G."/>
            <person name="Nguyen T.T.M."/>
            <person name="Dewar K."/>
            <person name="Conant G."/>
            <person name="Drula E."/>
            <person name="Henrissat B."/>
            <person name="Hansel C."/>
            <person name="Singer S."/>
            <person name="Hutchinson M.I."/>
            <person name="de Vries R.P."/>
            <person name="Natvig D.O."/>
            <person name="Powell A.J."/>
            <person name="Tsang A."/>
            <person name="Grigoriev I.V."/>
        </authorList>
    </citation>
    <scope>NUCLEOTIDE SEQUENCE [LARGE SCALE GENOMIC DNA]</scope>
    <source>
        <strain evidence="4 5">CBS 620.91</strain>
    </source>
</reference>
<dbReference type="SUPFAM" id="SSF141091">
    <property type="entry name" value="L21p-like"/>
    <property type="match status" value="1"/>
</dbReference>
<organism evidence="4 5">
    <name type="scientific">Humicola insolens</name>
    <name type="common">Soft-rot fungus</name>
    <dbReference type="NCBI Taxonomy" id="85995"/>
    <lineage>
        <taxon>Eukaryota</taxon>
        <taxon>Fungi</taxon>
        <taxon>Dikarya</taxon>
        <taxon>Ascomycota</taxon>
        <taxon>Pezizomycotina</taxon>
        <taxon>Sordariomycetes</taxon>
        <taxon>Sordariomycetidae</taxon>
        <taxon>Sordariales</taxon>
        <taxon>Chaetomiaceae</taxon>
        <taxon>Mycothermus</taxon>
    </lineage>
</organism>
<evidence type="ECO:0000256" key="1">
    <source>
        <dbReference type="ARBA" id="ARBA00008563"/>
    </source>
</evidence>
<dbReference type="PANTHER" id="PTHR21349">
    <property type="entry name" value="50S RIBOSOMAL PROTEIN L21"/>
    <property type="match status" value="1"/>
</dbReference>
<gene>
    <name evidence="4" type="ORF">VTJ49DRAFT_1079</name>
</gene>
<name>A0ABR3VDS5_HUMIN</name>
<accession>A0ABR3VDS5</accession>
<evidence type="ECO:0000256" key="3">
    <source>
        <dbReference type="SAM" id="MobiDB-lite"/>
    </source>
</evidence>
<comment type="caution">
    <text evidence="4">The sequence shown here is derived from an EMBL/GenBank/DDBJ whole genome shotgun (WGS) entry which is preliminary data.</text>
</comment>
<dbReference type="EMBL" id="JAZGSY010000138">
    <property type="protein sequence ID" value="KAL1839848.1"/>
    <property type="molecule type" value="Genomic_DNA"/>
</dbReference>
<dbReference type="Pfam" id="PF00829">
    <property type="entry name" value="Ribosomal_L21p"/>
    <property type="match status" value="1"/>
</dbReference>
<dbReference type="InterPro" id="IPR028909">
    <property type="entry name" value="bL21-like"/>
</dbReference>
<feature type="compositionally biased region" description="Low complexity" evidence="3">
    <location>
        <begin position="62"/>
        <end position="98"/>
    </location>
</feature>
<evidence type="ECO:0000313" key="5">
    <source>
        <dbReference type="Proteomes" id="UP001583172"/>
    </source>
</evidence>
<feature type="region of interest" description="Disordered" evidence="3">
    <location>
        <begin position="56"/>
        <end position="98"/>
    </location>
</feature>
<proteinExistence type="inferred from homology"/>
<evidence type="ECO:0000256" key="2">
    <source>
        <dbReference type="ARBA" id="ARBA00044129"/>
    </source>
</evidence>
<dbReference type="PANTHER" id="PTHR21349:SF0">
    <property type="entry name" value="LARGE RIBOSOMAL SUBUNIT PROTEIN BL21M"/>
    <property type="match status" value="1"/>
</dbReference>
<sequence length="229" mass="25239">MSRALLRSALGLRAPVLRLTAPSVPRATPSLFTPAAAALPTTTAAVRFFNQTAQHVEPTQDPSVLLPSTPSSSSTTTAPSQQQQQQQPPTQQSQPRPLSPTVRALLPILAAQPGHYIRIHIHGRPFLVTEGDSLRLPFRLRGVQTGDVLRLDKASVLGSRDLTLKGAPYVDERLFTCRAVVTGVEAEPMRVMIKKKQRCRRKKHVRSKHRFTVLRICEVRVNGEVVDEA</sequence>
<evidence type="ECO:0000313" key="4">
    <source>
        <dbReference type="EMBL" id="KAL1839848.1"/>
    </source>
</evidence>
<dbReference type="Proteomes" id="UP001583172">
    <property type="component" value="Unassembled WGS sequence"/>
</dbReference>
<protein>
    <recommendedName>
        <fullName evidence="2">Large ribosomal subunit protein bL21m</fullName>
    </recommendedName>
</protein>
<dbReference type="InterPro" id="IPR036164">
    <property type="entry name" value="bL21-like_sf"/>
</dbReference>
<comment type="similarity">
    <text evidence="1">Belongs to the bacterial ribosomal protein bL21 family.</text>
</comment>